<proteinExistence type="predicted"/>
<accession>A0A0C9ULL4</accession>
<dbReference type="Gene3D" id="3.90.1200.10">
    <property type="match status" value="1"/>
</dbReference>
<keyword evidence="3" id="KW-1185">Reference proteome</keyword>
<organism evidence="2 3">
    <name type="scientific">Sphaerobolus stellatus (strain SS14)</name>
    <dbReference type="NCBI Taxonomy" id="990650"/>
    <lineage>
        <taxon>Eukaryota</taxon>
        <taxon>Fungi</taxon>
        <taxon>Dikarya</taxon>
        <taxon>Basidiomycota</taxon>
        <taxon>Agaricomycotina</taxon>
        <taxon>Agaricomycetes</taxon>
        <taxon>Phallomycetidae</taxon>
        <taxon>Geastrales</taxon>
        <taxon>Sphaerobolaceae</taxon>
        <taxon>Sphaerobolus</taxon>
    </lineage>
</organism>
<reference evidence="2 3" key="1">
    <citation type="submission" date="2014-06" db="EMBL/GenBank/DDBJ databases">
        <title>Evolutionary Origins and Diversification of the Mycorrhizal Mutualists.</title>
        <authorList>
            <consortium name="DOE Joint Genome Institute"/>
            <consortium name="Mycorrhizal Genomics Consortium"/>
            <person name="Kohler A."/>
            <person name="Kuo A."/>
            <person name="Nagy L.G."/>
            <person name="Floudas D."/>
            <person name="Copeland A."/>
            <person name="Barry K.W."/>
            <person name="Cichocki N."/>
            <person name="Veneault-Fourrey C."/>
            <person name="LaButti K."/>
            <person name="Lindquist E.A."/>
            <person name="Lipzen A."/>
            <person name="Lundell T."/>
            <person name="Morin E."/>
            <person name="Murat C."/>
            <person name="Riley R."/>
            <person name="Ohm R."/>
            <person name="Sun H."/>
            <person name="Tunlid A."/>
            <person name="Henrissat B."/>
            <person name="Grigoriev I.V."/>
            <person name="Hibbett D.S."/>
            <person name="Martin F."/>
        </authorList>
    </citation>
    <scope>NUCLEOTIDE SEQUENCE [LARGE SCALE GENOMIC DNA]</scope>
    <source>
        <strain evidence="2 3">SS14</strain>
    </source>
</reference>
<evidence type="ECO:0000259" key="1">
    <source>
        <dbReference type="Pfam" id="PF01636"/>
    </source>
</evidence>
<dbReference type="InterPro" id="IPR051678">
    <property type="entry name" value="AGP_Transferase"/>
</dbReference>
<gene>
    <name evidence="2" type="ORF">M422DRAFT_261958</name>
</gene>
<dbReference type="EMBL" id="KN837185">
    <property type="protein sequence ID" value="KIJ35774.1"/>
    <property type="molecule type" value="Genomic_DNA"/>
</dbReference>
<name>A0A0C9ULL4_SPHS4</name>
<dbReference type="HOGENOM" id="CLU_021768_2_1_1"/>
<dbReference type="OrthoDB" id="8300194at2759"/>
<sequence>MANLLHTRNLRDPDSKLDTSESIVTIPENLPSWADLQPLTDDAIIGLHQQSSINVVQHWRELKSSRVRRIAQDAVTKAAKIHPSEPLTMAVIRHNTNIPVPKPLYYCATARMRLIAMDYVPGNILAVCWNDLPWYRKIIVVWTLRQYVQQLRGATKAVIKDGELHPGPLGLEPAECVGLPFTEYNAGPFETYADMIDWFNHKRHVAIRMGHAPTSTPVLDTSYPLVLTHGDLGPHNIMLDDKNRVWIIDWGNAGLYPIWMEYTITCGWWEKYRFGRFIAAFITGYYPFHLRFLRDISWALDFGWAIQ</sequence>
<dbReference type="Proteomes" id="UP000054279">
    <property type="component" value="Unassembled WGS sequence"/>
</dbReference>
<evidence type="ECO:0000313" key="3">
    <source>
        <dbReference type="Proteomes" id="UP000054279"/>
    </source>
</evidence>
<dbReference type="AlphaFoldDB" id="A0A0C9ULL4"/>
<dbReference type="Pfam" id="PF01636">
    <property type="entry name" value="APH"/>
    <property type="match status" value="1"/>
</dbReference>
<evidence type="ECO:0000313" key="2">
    <source>
        <dbReference type="EMBL" id="KIJ35774.1"/>
    </source>
</evidence>
<dbReference type="PANTHER" id="PTHR21310">
    <property type="entry name" value="AMINOGLYCOSIDE PHOSPHOTRANSFERASE-RELATED-RELATED"/>
    <property type="match status" value="1"/>
</dbReference>
<dbReference type="SUPFAM" id="SSF56112">
    <property type="entry name" value="Protein kinase-like (PK-like)"/>
    <property type="match status" value="1"/>
</dbReference>
<dbReference type="PANTHER" id="PTHR21310:SF39">
    <property type="entry name" value="AMINOGLYCOSIDE PHOSPHOTRANSFERASE DOMAIN-CONTAINING PROTEIN"/>
    <property type="match status" value="1"/>
</dbReference>
<dbReference type="InterPro" id="IPR011009">
    <property type="entry name" value="Kinase-like_dom_sf"/>
</dbReference>
<protein>
    <recommendedName>
        <fullName evidence="1">Aminoglycoside phosphotransferase domain-containing protein</fullName>
    </recommendedName>
</protein>
<feature type="domain" description="Aminoglycoside phosphotransferase" evidence="1">
    <location>
        <begin position="220"/>
        <end position="294"/>
    </location>
</feature>
<dbReference type="InterPro" id="IPR002575">
    <property type="entry name" value="Aminoglycoside_PTrfase"/>
</dbReference>